<dbReference type="PANTHER" id="PTHR15437">
    <property type="entry name" value="TRANSCRIPTION TERMINATION FACTOR, MITOCHONDRIAL"/>
    <property type="match status" value="1"/>
</dbReference>
<proteinExistence type="inferred from homology"/>
<evidence type="ECO:0000256" key="2">
    <source>
        <dbReference type="ARBA" id="ARBA00022946"/>
    </source>
</evidence>
<dbReference type="GO" id="GO:0006393">
    <property type="term" value="P:termination of mitochondrial transcription"/>
    <property type="evidence" value="ECO:0007669"/>
    <property type="project" value="TreeGrafter"/>
</dbReference>
<accession>A0AAR5QI46</accession>
<sequence length="477" mass="56062">MIPSVKHANQGFTKEEIFRLMENPAIWRKKETEDLIDSYHLYKRLGFTNSDFLAYPSLLISHPVAKFNHYNSLLDTGCSPIDARLLCRASYYFRNKIATLKQDGYLEPDVNVADRLLELLQPPSSRSSIPLEQSLKEIDEMKWTALHRTILTAWLQVRLKTSEDEIINLLRVHKMIANKSFRIINENITLAESIGISNRKILRSGYLLNTYPEYPKTMLRDHPILAGVNIAAYYRTNPKLMMINPRKILEIFKLLKEYNISDEAIQTRPSVFTMSPFTLKQRLDHIKQTPELRVNFNDYRMLNMVIHHKTMSSRLGFLKKLKLRCASLNHIAKPDDSKFEDYIQEGRDMNRISDVMDYFSALLKKPKEEVRARLRKHPFYYYVPFVDIQANYEYLIQMGYTNENIARSLLVLLYPGYKIKKTLGKLRREATLRFTDLQQSKQLNLVLYYIEKEFHFTGNGIWRTDLLDSPAEEKTLE</sequence>
<dbReference type="InterPro" id="IPR003690">
    <property type="entry name" value="MTERF"/>
</dbReference>
<protein>
    <recommendedName>
        <fullName evidence="5">Mitochondrial transcription termination factor</fullName>
    </recommendedName>
</protein>
<dbReference type="GO" id="GO:0003676">
    <property type="term" value="F:nucleic acid binding"/>
    <property type="evidence" value="ECO:0007669"/>
    <property type="project" value="InterPro"/>
</dbReference>
<keyword evidence="2" id="KW-0809">Transit peptide</keyword>
<dbReference type="GO" id="GO:0005759">
    <property type="term" value="C:mitochondrial matrix"/>
    <property type="evidence" value="ECO:0007669"/>
    <property type="project" value="TreeGrafter"/>
</dbReference>
<reference evidence="3" key="2">
    <citation type="submission" date="2024-08" db="UniProtKB">
        <authorList>
            <consortium name="EnsemblMetazoa"/>
        </authorList>
    </citation>
    <scope>IDENTIFICATION</scope>
</reference>
<dbReference type="EnsemblMetazoa" id="XM_019917346.1">
    <property type="protein sequence ID" value="XP_019772905.1"/>
    <property type="gene ID" value="LOC109546394"/>
</dbReference>
<organism evidence="3 4">
    <name type="scientific">Dendroctonus ponderosae</name>
    <name type="common">Mountain pine beetle</name>
    <dbReference type="NCBI Taxonomy" id="77166"/>
    <lineage>
        <taxon>Eukaryota</taxon>
        <taxon>Metazoa</taxon>
        <taxon>Ecdysozoa</taxon>
        <taxon>Arthropoda</taxon>
        <taxon>Hexapoda</taxon>
        <taxon>Insecta</taxon>
        <taxon>Pterygota</taxon>
        <taxon>Neoptera</taxon>
        <taxon>Endopterygota</taxon>
        <taxon>Coleoptera</taxon>
        <taxon>Polyphaga</taxon>
        <taxon>Cucujiformia</taxon>
        <taxon>Curculionidae</taxon>
        <taxon>Scolytinae</taxon>
        <taxon>Dendroctonus</taxon>
    </lineage>
</organism>
<dbReference type="PANTHER" id="PTHR15437:SF7">
    <property type="entry name" value="TRANSCRIPTION TERMINATION FACTOR 5, MITOCHONDRIAL"/>
    <property type="match status" value="1"/>
</dbReference>
<evidence type="ECO:0000313" key="4">
    <source>
        <dbReference type="Proteomes" id="UP000019118"/>
    </source>
</evidence>
<evidence type="ECO:0008006" key="5">
    <source>
        <dbReference type="Google" id="ProtNLM"/>
    </source>
</evidence>
<dbReference type="InterPro" id="IPR038538">
    <property type="entry name" value="MTERF_sf"/>
</dbReference>
<name>A0AAR5QI46_DENPD</name>
<evidence type="ECO:0000313" key="3">
    <source>
        <dbReference type="EnsemblMetazoa" id="XP_019772905.1"/>
    </source>
</evidence>
<evidence type="ECO:0000256" key="1">
    <source>
        <dbReference type="ARBA" id="ARBA00007692"/>
    </source>
</evidence>
<dbReference type="Proteomes" id="UP000019118">
    <property type="component" value="Unassembled WGS sequence"/>
</dbReference>
<reference evidence="4" key="1">
    <citation type="journal article" date="2013" name="Genome Biol.">
        <title>Draft genome of the mountain pine beetle, Dendroctonus ponderosae Hopkins, a major forest pest.</title>
        <authorList>
            <person name="Keeling C.I."/>
            <person name="Yuen M.M."/>
            <person name="Liao N.Y."/>
            <person name="Docking T.R."/>
            <person name="Chan S.K."/>
            <person name="Taylor G.A."/>
            <person name="Palmquist D.L."/>
            <person name="Jackman S.D."/>
            <person name="Nguyen A."/>
            <person name="Li M."/>
            <person name="Henderson H."/>
            <person name="Janes J.K."/>
            <person name="Zhao Y."/>
            <person name="Pandoh P."/>
            <person name="Moore R."/>
            <person name="Sperling F.A."/>
            <person name="Huber D.P."/>
            <person name="Birol I."/>
            <person name="Jones S.J."/>
            <person name="Bohlmann J."/>
        </authorList>
    </citation>
    <scope>NUCLEOTIDE SEQUENCE</scope>
</reference>
<keyword evidence="4" id="KW-1185">Reference proteome</keyword>
<dbReference type="Gene3D" id="1.25.70.10">
    <property type="entry name" value="Transcription termination factor 3, mitochondrial"/>
    <property type="match status" value="1"/>
</dbReference>
<dbReference type="AlphaFoldDB" id="A0AAR5QI46"/>
<comment type="similarity">
    <text evidence="1">Belongs to the mTERF family.</text>
</comment>